<dbReference type="Gene3D" id="3.40.47.10">
    <property type="match status" value="1"/>
</dbReference>
<dbReference type="InterPro" id="IPR000794">
    <property type="entry name" value="Beta-ketoacyl_synthase"/>
</dbReference>
<dbReference type="InterPro" id="IPR016039">
    <property type="entry name" value="Thiolase-like"/>
</dbReference>
<dbReference type="SUPFAM" id="SSF53901">
    <property type="entry name" value="Thiolase-like"/>
    <property type="match status" value="1"/>
</dbReference>
<dbReference type="AlphaFoldDB" id="A0A8F9XKE5"/>
<feature type="domain" description="Ketosynthase family 3 (KS3)" evidence="2">
    <location>
        <begin position="1"/>
        <end position="368"/>
    </location>
</feature>
<dbReference type="PANTHER" id="PTHR11712">
    <property type="entry name" value="POLYKETIDE SYNTHASE-RELATED"/>
    <property type="match status" value="1"/>
</dbReference>
<dbReference type="RefSeq" id="WP_220163713.1">
    <property type="nucleotide sequence ID" value="NZ_CP080507.1"/>
</dbReference>
<dbReference type="PROSITE" id="PS52004">
    <property type="entry name" value="KS3_2"/>
    <property type="match status" value="1"/>
</dbReference>
<protein>
    <recommendedName>
        <fullName evidence="2">Ketosynthase family 3 (KS3) domain-containing protein</fullName>
    </recommendedName>
</protein>
<evidence type="ECO:0000259" key="2">
    <source>
        <dbReference type="PROSITE" id="PS52004"/>
    </source>
</evidence>
<dbReference type="GO" id="GO:0004315">
    <property type="term" value="F:3-oxoacyl-[acyl-carrier-protein] synthase activity"/>
    <property type="evidence" value="ECO:0007669"/>
    <property type="project" value="TreeGrafter"/>
</dbReference>
<dbReference type="EMBL" id="CP080507">
    <property type="protein sequence ID" value="QYM79613.1"/>
    <property type="molecule type" value="Genomic_DNA"/>
</dbReference>
<dbReference type="InterPro" id="IPR014031">
    <property type="entry name" value="Ketoacyl_synth_C"/>
</dbReference>
<accession>A0A8F9XKE5</accession>
<evidence type="ECO:0000313" key="4">
    <source>
        <dbReference type="Proteomes" id="UP000825051"/>
    </source>
</evidence>
<sequence>MSDSVRLAATGCLTAFGSAAATHAALLRGERALQLTPVLGRDGGESVPLALVPGRAFDESAPPNWLPFLRALAVEIPGDGWGTARRPVFVTSSNFGVGSLYAFRRTADPAHLAYGTPHLSVETIAATLGWGANVTTLSHACVSAHLGLLLATRALAAGFAERALVFSFDFLSPFVAGGFHALKILNAQFPAPYADRPTGSIGLGDGAAFAVLAPATSTDGDLTLLAQSLFNEMHHFTANAADGSGFAAALEPLRTAAAGRRMWLKGHGTGTLEAGRLESAALAAAFPDAPLVSWKGSLGHTLGSCGLVELALAAVALRRGRAPGTVGTTAPTFTPPVALEPFSTAAFDAVLCASNAFGGAHGAFLLSHA</sequence>
<name>A0A8F9XKE5_9BACT</name>
<evidence type="ECO:0000256" key="1">
    <source>
        <dbReference type="ARBA" id="ARBA00022679"/>
    </source>
</evidence>
<dbReference type="InterPro" id="IPR020841">
    <property type="entry name" value="PKS_Beta-ketoAc_synthase_dom"/>
</dbReference>
<dbReference type="KEGG" id="ole:K0B96_03060"/>
<dbReference type="Proteomes" id="UP000825051">
    <property type="component" value="Chromosome"/>
</dbReference>
<keyword evidence="4" id="KW-1185">Reference proteome</keyword>
<gene>
    <name evidence="3" type="ORF">K0B96_03060</name>
</gene>
<organism evidence="3 4">
    <name type="scientific">Horticoccus luteus</name>
    <dbReference type="NCBI Taxonomy" id="2862869"/>
    <lineage>
        <taxon>Bacteria</taxon>
        <taxon>Pseudomonadati</taxon>
        <taxon>Verrucomicrobiota</taxon>
        <taxon>Opitutia</taxon>
        <taxon>Opitutales</taxon>
        <taxon>Opitutaceae</taxon>
        <taxon>Horticoccus</taxon>
    </lineage>
</organism>
<reference evidence="3" key="1">
    <citation type="submission" date="2021-08" db="EMBL/GenBank/DDBJ databases">
        <title>Genome of a novel bacterium of the phylum Verrucomicrobia, Oleiharenicola sp. KSB-15.</title>
        <authorList>
            <person name="Chung J.-H."/>
            <person name="Ahn J.-H."/>
            <person name="Yoon Y."/>
            <person name="Kim D.-Y."/>
            <person name="An S.-H."/>
            <person name="Park I."/>
            <person name="Yeon J."/>
        </authorList>
    </citation>
    <scope>NUCLEOTIDE SEQUENCE</scope>
    <source>
        <strain evidence="3">KSB-15</strain>
    </source>
</reference>
<dbReference type="PANTHER" id="PTHR11712:SF336">
    <property type="entry name" value="3-OXOACYL-[ACYL-CARRIER-PROTEIN] SYNTHASE, MITOCHONDRIAL"/>
    <property type="match status" value="1"/>
</dbReference>
<keyword evidence="1" id="KW-0808">Transferase</keyword>
<dbReference type="GO" id="GO:0006633">
    <property type="term" value="P:fatty acid biosynthetic process"/>
    <property type="evidence" value="ECO:0007669"/>
    <property type="project" value="TreeGrafter"/>
</dbReference>
<evidence type="ECO:0000313" key="3">
    <source>
        <dbReference type="EMBL" id="QYM79613.1"/>
    </source>
</evidence>
<dbReference type="Pfam" id="PF02801">
    <property type="entry name" value="Ketoacyl-synt_C"/>
    <property type="match status" value="1"/>
</dbReference>
<proteinExistence type="predicted"/>